<dbReference type="Pfam" id="PF00857">
    <property type="entry name" value="Isochorismatase"/>
    <property type="match status" value="1"/>
</dbReference>
<reference evidence="3 4" key="1">
    <citation type="submission" date="2024-09" db="EMBL/GenBank/DDBJ databases">
        <authorList>
            <person name="Lee S.D."/>
        </authorList>
    </citation>
    <scope>NUCLEOTIDE SEQUENCE [LARGE SCALE GENOMIC DNA]</scope>
    <source>
        <strain evidence="3 4">N1-5</strain>
    </source>
</reference>
<dbReference type="Proteomes" id="UP001592528">
    <property type="component" value="Unassembled WGS sequence"/>
</dbReference>
<dbReference type="PANTHER" id="PTHR43540">
    <property type="entry name" value="PEROXYUREIDOACRYLATE/UREIDOACRYLATE AMIDOHYDROLASE-RELATED"/>
    <property type="match status" value="1"/>
</dbReference>
<dbReference type="CDD" id="cd00431">
    <property type="entry name" value="cysteine_hydrolases"/>
    <property type="match status" value="1"/>
</dbReference>
<dbReference type="InterPro" id="IPR036380">
    <property type="entry name" value="Isochorismatase-like_sf"/>
</dbReference>
<dbReference type="RefSeq" id="WP_030261653.1">
    <property type="nucleotide sequence ID" value="NZ_JBHEZZ010000030.1"/>
</dbReference>
<dbReference type="SUPFAM" id="SSF52499">
    <property type="entry name" value="Isochorismatase-like hydrolases"/>
    <property type="match status" value="1"/>
</dbReference>
<organism evidence="3 4">
    <name type="scientific">Streptacidiphilus cavernicola</name>
    <dbReference type="NCBI Taxonomy" id="3342716"/>
    <lineage>
        <taxon>Bacteria</taxon>
        <taxon>Bacillati</taxon>
        <taxon>Actinomycetota</taxon>
        <taxon>Actinomycetes</taxon>
        <taxon>Kitasatosporales</taxon>
        <taxon>Streptomycetaceae</taxon>
        <taxon>Streptacidiphilus</taxon>
    </lineage>
</organism>
<keyword evidence="1 3" id="KW-0378">Hydrolase</keyword>
<accession>A0ABV6UYI4</accession>
<evidence type="ECO:0000313" key="4">
    <source>
        <dbReference type="Proteomes" id="UP001592528"/>
    </source>
</evidence>
<proteinExistence type="predicted"/>
<dbReference type="InterPro" id="IPR050272">
    <property type="entry name" value="Isochorismatase-like_hydrls"/>
</dbReference>
<comment type="caution">
    <text evidence="3">The sequence shown here is derived from an EMBL/GenBank/DDBJ whole genome shotgun (WGS) entry which is preliminary data.</text>
</comment>
<dbReference type="Gene3D" id="3.40.50.850">
    <property type="entry name" value="Isochorismatase-like"/>
    <property type="match status" value="1"/>
</dbReference>
<dbReference type="InterPro" id="IPR000868">
    <property type="entry name" value="Isochorismatase-like_dom"/>
</dbReference>
<name>A0ABV6UYI4_9ACTN</name>
<dbReference type="EMBL" id="JBHEZZ010000030">
    <property type="protein sequence ID" value="MFC1406493.1"/>
    <property type="molecule type" value="Genomic_DNA"/>
</dbReference>
<evidence type="ECO:0000313" key="3">
    <source>
        <dbReference type="EMBL" id="MFC1406493.1"/>
    </source>
</evidence>
<sequence>MTDPRQAQLAQLSGPGRTPALVVVDVQRDFADPLLLGGYGLTDQALTALGAAVTRIGDLVGAARELGVPVVWVELGSDPARPWRASNWLRQGDYDAPMGPDEPCVLGTPGAEWYRVRPADCEPRVVKRGYSGFFGTDLDARLRATGANWLTVTGLTSECCVQATAVDALQHDWPVLLPQDATAAYDLAVHRAALVQLRLNTAVLCDADEVVALWKEATR</sequence>
<gene>
    <name evidence="3" type="ORF">ACEZDJ_34885</name>
</gene>
<keyword evidence="4" id="KW-1185">Reference proteome</keyword>
<feature type="domain" description="Isochorismatase-like" evidence="2">
    <location>
        <begin position="20"/>
        <end position="209"/>
    </location>
</feature>
<dbReference type="GO" id="GO:0016787">
    <property type="term" value="F:hydrolase activity"/>
    <property type="evidence" value="ECO:0007669"/>
    <property type="project" value="UniProtKB-KW"/>
</dbReference>
<evidence type="ECO:0000259" key="2">
    <source>
        <dbReference type="Pfam" id="PF00857"/>
    </source>
</evidence>
<protein>
    <submittedName>
        <fullName evidence="3">Cysteine hydrolase family protein</fullName>
    </submittedName>
</protein>
<evidence type="ECO:0000256" key="1">
    <source>
        <dbReference type="ARBA" id="ARBA00022801"/>
    </source>
</evidence>